<evidence type="ECO:0000256" key="1">
    <source>
        <dbReference type="ARBA" id="ARBA00022468"/>
    </source>
</evidence>
<dbReference type="GO" id="GO:0031267">
    <property type="term" value="F:small GTPase binding"/>
    <property type="evidence" value="ECO:0007669"/>
    <property type="project" value="TreeGrafter"/>
</dbReference>
<dbReference type="HOGENOM" id="CLU_017147_5_3_11"/>
<accession>D2B1B3</accession>
<dbReference type="GO" id="GO:0006913">
    <property type="term" value="P:nucleocytoplasmic transport"/>
    <property type="evidence" value="ECO:0007669"/>
    <property type="project" value="TreeGrafter"/>
</dbReference>
<keyword evidence="2" id="KW-0433">Leucine-rich repeat</keyword>
<gene>
    <name evidence="4" type="ordered locus">Sros_2399</name>
</gene>
<dbReference type="SUPFAM" id="SSF52047">
    <property type="entry name" value="RNI-like"/>
    <property type="match status" value="1"/>
</dbReference>
<dbReference type="AlphaFoldDB" id="D2B1B3"/>
<dbReference type="PANTHER" id="PTHR24113:SF12">
    <property type="entry name" value="RAN GTPASE-ACTIVATING PROTEIN 1"/>
    <property type="match status" value="1"/>
</dbReference>
<evidence type="ECO:0000256" key="2">
    <source>
        <dbReference type="ARBA" id="ARBA00022614"/>
    </source>
</evidence>
<evidence type="ECO:0000313" key="4">
    <source>
        <dbReference type="EMBL" id="ACZ85378.1"/>
    </source>
</evidence>
<evidence type="ECO:0000256" key="3">
    <source>
        <dbReference type="ARBA" id="ARBA00022737"/>
    </source>
</evidence>
<evidence type="ECO:0000313" key="5">
    <source>
        <dbReference type="Proteomes" id="UP000002029"/>
    </source>
</evidence>
<dbReference type="Proteomes" id="UP000002029">
    <property type="component" value="Chromosome"/>
</dbReference>
<organism evidence="4 5">
    <name type="scientific">Streptosporangium roseum (strain ATCC 12428 / DSM 43021 / JCM 3005 / KCTC 9067 / NCIMB 10171 / NRRL 2505 / NI 9100)</name>
    <dbReference type="NCBI Taxonomy" id="479432"/>
    <lineage>
        <taxon>Bacteria</taxon>
        <taxon>Bacillati</taxon>
        <taxon>Actinomycetota</taxon>
        <taxon>Actinomycetes</taxon>
        <taxon>Streptosporangiales</taxon>
        <taxon>Streptosporangiaceae</taxon>
        <taxon>Streptosporangium</taxon>
    </lineage>
</organism>
<reference evidence="4 5" key="1">
    <citation type="journal article" date="2010" name="Stand. Genomic Sci.">
        <title>Complete genome sequence of Streptosporangium roseum type strain (NI 9100).</title>
        <authorList>
            <person name="Nolan M."/>
            <person name="Sikorski J."/>
            <person name="Jando M."/>
            <person name="Lucas S."/>
            <person name="Lapidus A."/>
            <person name="Glavina Del Rio T."/>
            <person name="Chen F."/>
            <person name="Tice H."/>
            <person name="Pitluck S."/>
            <person name="Cheng J.F."/>
            <person name="Chertkov O."/>
            <person name="Sims D."/>
            <person name="Meincke L."/>
            <person name="Brettin T."/>
            <person name="Han C."/>
            <person name="Detter J.C."/>
            <person name="Bruce D."/>
            <person name="Goodwin L."/>
            <person name="Land M."/>
            <person name="Hauser L."/>
            <person name="Chang Y.J."/>
            <person name="Jeffries C.D."/>
            <person name="Ivanova N."/>
            <person name="Mavromatis K."/>
            <person name="Mikhailova N."/>
            <person name="Chen A."/>
            <person name="Palaniappan K."/>
            <person name="Chain P."/>
            <person name="Rohde M."/>
            <person name="Goker M."/>
            <person name="Bristow J."/>
            <person name="Eisen J.A."/>
            <person name="Markowitz V."/>
            <person name="Hugenholtz P."/>
            <person name="Kyrpides N.C."/>
            <person name="Klenk H.P."/>
        </authorList>
    </citation>
    <scope>NUCLEOTIDE SEQUENCE [LARGE SCALE GENOMIC DNA]</scope>
    <source>
        <strain evidence="5">ATCC 12428 / DSM 43021 / JCM 3005 / NI 9100</strain>
    </source>
</reference>
<dbReference type="PANTHER" id="PTHR24113">
    <property type="entry name" value="RAN GTPASE-ACTIVATING PROTEIN 1"/>
    <property type="match status" value="1"/>
</dbReference>
<dbReference type="STRING" id="479432.Sros_2399"/>
<dbReference type="GO" id="GO:0005829">
    <property type="term" value="C:cytosol"/>
    <property type="evidence" value="ECO:0007669"/>
    <property type="project" value="TreeGrafter"/>
</dbReference>
<dbReference type="InterPro" id="IPR032675">
    <property type="entry name" value="LRR_dom_sf"/>
</dbReference>
<sequence>MVAEPHDLDALLAWLRAGRPATRRTDFAVGTAMPDGRLDLCKQALGARGAELIAEALPHGGPMRHLLLGTDGLGDAGADTVAEAATASGASTLYLGCNGVTAAGACLIADRLTASPGVVRGLWLKRNPLGPDGGRIVAEAVGAGLTTVDLVQTGLDAGGLATFVDRVLSAGGIGRLFVSGNPLGPAGAEELARLISAAGLEELYVSAADLGDQGAVNLAKAVRAGRLRRLSVASNGIGSAAAVELVAAAVAAGVEVLDLGRVRAAGVLGASDNHLGDGGVASVAQVLAGSPHRLGHLDLGHTGIGSRGALRLLAEAQRAPSPTRFILSQGIASRIKRELGRLAAAVPELRPHPEIAAVRSVHRTARRT</sequence>
<keyword evidence="5" id="KW-1185">Reference proteome</keyword>
<dbReference type="RefSeq" id="WP_012889123.1">
    <property type="nucleotide sequence ID" value="NC_013595.1"/>
</dbReference>
<name>D2B1B3_STRRD</name>
<protein>
    <submittedName>
        <fullName evidence="4">Leucine rich repeat protein</fullName>
    </submittedName>
</protein>
<keyword evidence="1" id="KW-0343">GTPase activation</keyword>
<dbReference type="SMART" id="SM00368">
    <property type="entry name" value="LRR_RI"/>
    <property type="match status" value="6"/>
</dbReference>
<dbReference type="KEGG" id="sro:Sros_2399"/>
<proteinExistence type="predicted"/>
<dbReference type="eggNOG" id="COG5238">
    <property type="taxonomic scope" value="Bacteria"/>
</dbReference>
<dbReference type="EMBL" id="CP001814">
    <property type="protein sequence ID" value="ACZ85378.1"/>
    <property type="molecule type" value="Genomic_DNA"/>
</dbReference>
<dbReference type="OrthoDB" id="636045at2"/>
<dbReference type="GO" id="GO:0005096">
    <property type="term" value="F:GTPase activator activity"/>
    <property type="evidence" value="ECO:0007669"/>
    <property type="project" value="UniProtKB-KW"/>
</dbReference>
<dbReference type="Gene3D" id="3.80.10.10">
    <property type="entry name" value="Ribonuclease Inhibitor"/>
    <property type="match status" value="2"/>
</dbReference>
<keyword evidence="3" id="KW-0677">Repeat</keyword>
<dbReference type="InterPro" id="IPR027038">
    <property type="entry name" value="RanGap"/>
</dbReference>
<dbReference type="GO" id="GO:0048471">
    <property type="term" value="C:perinuclear region of cytoplasm"/>
    <property type="evidence" value="ECO:0007669"/>
    <property type="project" value="TreeGrafter"/>
</dbReference>